<accession>A0A4Y2VSV2</accession>
<evidence type="ECO:0000313" key="1">
    <source>
        <dbReference type="EMBL" id="GBO27304.1"/>
    </source>
</evidence>
<proteinExistence type="predicted"/>
<protein>
    <submittedName>
        <fullName evidence="1">Uncharacterized protein</fullName>
    </submittedName>
</protein>
<gene>
    <name evidence="1" type="ORF">AVEN_183618_1</name>
</gene>
<keyword evidence="2" id="KW-1185">Reference proteome</keyword>
<dbReference type="Proteomes" id="UP000499080">
    <property type="component" value="Unassembled WGS sequence"/>
</dbReference>
<dbReference type="EMBL" id="BGPR01050282">
    <property type="protein sequence ID" value="GBO27304.1"/>
    <property type="molecule type" value="Genomic_DNA"/>
</dbReference>
<reference evidence="1 2" key="1">
    <citation type="journal article" date="2019" name="Sci. Rep.">
        <title>Orb-weaving spider Araneus ventricosus genome elucidates the spidroin gene catalogue.</title>
        <authorList>
            <person name="Kono N."/>
            <person name="Nakamura H."/>
            <person name="Ohtoshi R."/>
            <person name="Moran D.A.P."/>
            <person name="Shinohara A."/>
            <person name="Yoshida Y."/>
            <person name="Fujiwara M."/>
            <person name="Mori M."/>
            <person name="Tomita M."/>
            <person name="Arakawa K."/>
        </authorList>
    </citation>
    <scope>NUCLEOTIDE SEQUENCE [LARGE SCALE GENOMIC DNA]</scope>
</reference>
<comment type="caution">
    <text evidence="1">The sequence shown here is derived from an EMBL/GenBank/DDBJ whole genome shotgun (WGS) entry which is preliminary data.</text>
</comment>
<organism evidence="1 2">
    <name type="scientific">Araneus ventricosus</name>
    <name type="common">Orbweaver spider</name>
    <name type="synonym">Epeira ventricosa</name>
    <dbReference type="NCBI Taxonomy" id="182803"/>
    <lineage>
        <taxon>Eukaryota</taxon>
        <taxon>Metazoa</taxon>
        <taxon>Ecdysozoa</taxon>
        <taxon>Arthropoda</taxon>
        <taxon>Chelicerata</taxon>
        <taxon>Arachnida</taxon>
        <taxon>Araneae</taxon>
        <taxon>Araneomorphae</taxon>
        <taxon>Entelegynae</taxon>
        <taxon>Araneoidea</taxon>
        <taxon>Araneidae</taxon>
        <taxon>Araneus</taxon>
    </lineage>
</organism>
<sequence>MPMRYRSVPVVEYPLGLISGGFFPERPHSPPLNPACFGMGRGELPVMRGEKVRCGNNSTFLGCGLVVEFQNRFKAQRNSAETSLVVGGKGNYVANAY</sequence>
<dbReference type="AlphaFoldDB" id="A0A4Y2VSV2"/>
<name>A0A4Y2VSV2_ARAVE</name>
<evidence type="ECO:0000313" key="2">
    <source>
        <dbReference type="Proteomes" id="UP000499080"/>
    </source>
</evidence>